<keyword evidence="1" id="KW-0496">Mitochondrion</keyword>
<reference evidence="1" key="1">
    <citation type="submission" date="2017-03" db="EMBL/GenBank/DDBJ databases">
        <title>The mitochondrial genome of the carnivorous plant Utricularia reniformis (Lentibulariaceae): structure, comparative analysis and evolutionary landmarks.</title>
        <authorList>
            <person name="Silva S.R."/>
            <person name="Alvarenga D.O."/>
            <person name="Michael T.P."/>
            <person name="Miranda V.F.O."/>
            <person name="Varani A.M."/>
        </authorList>
    </citation>
    <scope>NUCLEOTIDE SEQUENCE</scope>
</reference>
<proteinExistence type="predicted"/>
<gene>
    <name evidence="1" type="ORF">AEK19_MT0404</name>
</gene>
<protein>
    <submittedName>
        <fullName evidence="1">Uncharacterized protein</fullName>
    </submittedName>
</protein>
<name>A0A1Y0AZV6_9LAMI</name>
<geneLocation type="mitochondrion" evidence="1"/>
<sequence length="37" mass="4194">MTESLMELHRSAYPRTVTSLFSILVWPQNSSLGILQS</sequence>
<accession>A0A1Y0AZV6</accession>
<dbReference type="EMBL" id="KY774314">
    <property type="protein sequence ID" value="ART30673.1"/>
    <property type="molecule type" value="Genomic_DNA"/>
</dbReference>
<evidence type="ECO:0000313" key="1">
    <source>
        <dbReference type="EMBL" id="ART30673.1"/>
    </source>
</evidence>
<organism evidence="1">
    <name type="scientific">Utricularia reniformis</name>
    <dbReference type="NCBI Taxonomy" id="192314"/>
    <lineage>
        <taxon>Eukaryota</taxon>
        <taxon>Viridiplantae</taxon>
        <taxon>Streptophyta</taxon>
        <taxon>Embryophyta</taxon>
        <taxon>Tracheophyta</taxon>
        <taxon>Spermatophyta</taxon>
        <taxon>Magnoliopsida</taxon>
        <taxon>eudicotyledons</taxon>
        <taxon>Gunneridae</taxon>
        <taxon>Pentapetalae</taxon>
        <taxon>asterids</taxon>
        <taxon>lamiids</taxon>
        <taxon>Lamiales</taxon>
        <taxon>Lentibulariaceae</taxon>
        <taxon>Utricularia</taxon>
    </lineage>
</organism>
<dbReference type="AlphaFoldDB" id="A0A1Y0AZV6"/>